<feature type="transmembrane region" description="Helical" evidence="1">
    <location>
        <begin position="49"/>
        <end position="69"/>
    </location>
</feature>
<dbReference type="RefSeq" id="WP_154287617.1">
    <property type="nucleotide sequence ID" value="NZ_WKJI01000002.1"/>
</dbReference>
<proteinExistence type="predicted"/>
<organism evidence="2 3">
    <name type="scientific">Pedobacter puniceum</name>
    <dbReference type="NCBI Taxonomy" id="2666136"/>
    <lineage>
        <taxon>Bacteria</taxon>
        <taxon>Pseudomonadati</taxon>
        <taxon>Bacteroidota</taxon>
        <taxon>Sphingobacteriia</taxon>
        <taxon>Sphingobacteriales</taxon>
        <taxon>Sphingobacteriaceae</taxon>
        <taxon>Pedobacter</taxon>
    </lineage>
</organism>
<keyword evidence="1" id="KW-0812">Transmembrane</keyword>
<evidence type="ECO:0008006" key="4">
    <source>
        <dbReference type="Google" id="ProtNLM"/>
    </source>
</evidence>
<gene>
    <name evidence="2" type="ORF">GJJ64_09815</name>
</gene>
<evidence type="ECO:0000313" key="2">
    <source>
        <dbReference type="EMBL" id="MRX47485.1"/>
    </source>
</evidence>
<accession>A0A7K0FPV6</accession>
<dbReference type="AlphaFoldDB" id="A0A7K0FPV6"/>
<protein>
    <recommendedName>
        <fullName evidence="4">DUF4157 domain-containing protein</fullName>
    </recommendedName>
</protein>
<keyword evidence="1" id="KW-1133">Transmembrane helix</keyword>
<dbReference type="Proteomes" id="UP000462931">
    <property type="component" value="Unassembled WGS sequence"/>
</dbReference>
<keyword evidence="3" id="KW-1185">Reference proteome</keyword>
<comment type="caution">
    <text evidence="2">The sequence shown here is derived from an EMBL/GenBank/DDBJ whole genome shotgun (WGS) entry which is preliminary data.</text>
</comment>
<reference evidence="2 3" key="1">
    <citation type="submission" date="2019-11" db="EMBL/GenBank/DDBJ databases">
        <authorList>
            <person name="Cheng Q."/>
            <person name="Yang Z."/>
        </authorList>
    </citation>
    <scope>NUCLEOTIDE SEQUENCE [LARGE SCALE GENOMIC DNA]</scope>
    <source>
        <strain evidence="2 3">HX-22-1</strain>
    </source>
</reference>
<dbReference type="EMBL" id="WKJI01000002">
    <property type="protein sequence ID" value="MRX47485.1"/>
    <property type="molecule type" value="Genomic_DNA"/>
</dbReference>
<name>A0A7K0FPV6_9SPHI</name>
<evidence type="ECO:0000256" key="1">
    <source>
        <dbReference type="SAM" id="Phobius"/>
    </source>
</evidence>
<sequence>MWYKTIYCPWLHVNGMALYPFILVKEKHNLNNQRFINHELIHFKQQIELLILPFYICYIINYFINLLYYKEHQKAYLQIIFEREAYKYDKDLSYLKQRKFLAFLNLQD</sequence>
<keyword evidence="1" id="KW-0472">Membrane</keyword>
<evidence type="ECO:0000313" key="3">
    <source>
        <dbReference type="Proteomes" id="UP000462931"/>
    </source>
</evidence>